<organism evidence="2 3">
    <name type="scientific">Staphylococcus delphini</name>
    <dbReference type="NCBI Taxonomy" id="53344"/>
    <lineage>
        <taxon>Bacteria</taxon>
        <taxon>Bacillati</taxon>
        <taxon>Bacillota</taxon>
        <taxon>Bacilli</taxon>
        <taxon>Bacillales</taxon>
        <taxon>Staphylococcaceae</taxon>
        <taxon>Staphylococcus</taxon>
        <taxon>Staphylococcus intermedius group</taxon>
    </lineage>
</organism>
<dbReference type="InterPro" id="IPR036390">
    <property type="entry name" value="WH_DNA-bd_sf"/>
</dbReference>
<dbReference type="InterPro" id="IPR036388">
    <property type="entry name" value="WH-like_DNA-bd_sf"/>
</dbReference>
<dbReference type="AlphaFoldDB" id="A0A2A4H0C1"/>
<name>A0A2A4H0C1_9STAP</name>
<dbReference type="Gene3D" id="1.10.10.10">
    <property type="entry name" value="Winged helix-like DNA-binding domain superfamily/Winged helix DNA-binding domain"/>
    <property type="match status" value="1"/>
</dbReference>
<comment type="caution">
    <text evidence="2">The sequence shown here is derived from an EMBL/GenBank/DDBJ whole genome shotgun (WGS) entry which is preliminary data.</text>
</comment>
<sequence>MGEKSYNYAIIDTSLIQNDIHTCLERFAAFINIPSIVLQPYKNEFIVRQYNKGQVIYYSSDELTHMYFLIDGYIVREHYNIHGDLYRVINKAQQLYPLHNLFQDKVTHEICSALTDCIVMTIPIDLIEYLCKNHHKVFIQLFKYLCESEQQLTEYNMALTAKNAKSRVIKVLIYLCHTIGDDHDEFYEIKPFLTIQMVSDLASVSRETTGHIINALKAENLLVKNKKSWLFSKVLVDQHEDD</sequence>
<reference evidence="2 3" key="1">
    <citation type="journal article" date="2017" name="PLoS ONE">
        <title>Development of a real-time PCR for detection of Staphylococcus pseudintermedius using a novel automated comparison of whole-genome sequences.</title>
        <authorList>
            <person name="Verstappen K.M."/>
            <person name="Huijbregts L."/>
            <person name="Spaninks M."/>
            <person name="Wagenaar J.A."/>
            <person name="Fluit A.C."/>
            <person name="Duim B."/>
        </authorList>
    </citation>
    <scope>NUCLEOTIDE SEQUENCE [LARGE SCALE GENOMIC DNA]</scope>
    <source>
        <strain evidence="2 3">215070706401-1</strain>
    </source>
</reference>
<evidence type="ECO:0000256" key="1">
    <source>
        <dbReference type="ARBA" id="ARBA00023159"/>
    </source>
</evidence>
<evidence type="ECO:0000313" key="2">
    <source>
        <dbReference type="EMBL" id="PCF56769.1"/>
    </source>
</evidence>
<dbReference type="InterPro" id="IPR018490">
    <property type="entry name" value="cNMP-bd_dom_sf"/>
</dbReference>
<dbReference type="InterPro" id="IPR014710">
    <property type="entry name" value="RmlC-like_jellyroll"/>
</dbReference>
<keyword evidence="1" id="KW-0010">Activator</keyword>
<gene>
    <name evidence="2" type="ORF">B5C08_01675</name>
</gene>
<dbReference type="Gene3D" id="2.60.120.10">
    <property type="entry name" value="Jelly Rolls"/>
    <property type="match status" value="1"/>
</dbReference>
<dbReference type="SUPFAM" id="SSF51206">
    <property type="entry name" value="cAMP-binding domain-like"/>
    <property type="match status" value="1"/>
</dbReference>
<proteinExistence type="predicted"/>
<evidence type="ECO:0000313" key="3">
    <source>
        <dbReference type="Proteomes" id="UP000218335"/>
    </source>
</evidence>
<dbReference type="RefSeq" id="WP_096591353.1">
    <property type="nucleotide sequence ID" value="NZ_MWRM01000006.1"/>
</dbReference>
<protein>
    <submittedName>
        <fullName evidence="2">Crp/Fnr family transcriptional regulator</fullName>
    </submittedName>
</protein>
<dbReference type="Proteomes" id="UP000218335">
    <property type="component" value="Unassembled WGS sequence"/>
</dbReference>
<dbReference type="EMBL" id="MWUU01000002">
    <property type="protein sequence ID" value="PCF56769.1"/>
    <property type="molecule type" value="Genomic_DNA"/>
</dbReference>
<accession>A0A2A4H0C1</accession>
<dbReference type="SUPFAM" id="SSF46785">
    <property type="entry name" value="Winged helix' DNA-binding domain"/>
    <property type="match status" value="1"/>
</dbReference>